<protein>
    <recommendedName>
        <fullName evidence="3">SDR family NAD(P)-dependent oxidoreductase</fullName>
    </recommendedName>
</protein>
<organism evidence="1 2">
    <name type="scientific">Halteria grandinella</name>
    <dbReference type="NCBI Taxonomy" id="5974"/>
    <lineage>
        <taxon>Eukaryota</taxon>
        <taxon>Sar</taxon>
        <taxon>Alveolata</taxon>
        <taxon>Ciliophora</taxon>
        <taxon>Intramacronucleata</taxon>
        <taxon>Spirotrichea</taxon>
        <taxon>Stichotrichia</taxon>
        <taxon>Sporadotrichida</taxon>
        <taxon>Halteriidae</taxon>
        <taxon>Halteria</taxon>
    </lineage>
</organism>
<dbReference type="OrthoDB" id="1274115at2759"/>
<dbReference type="Pfam" id="PF00106">
    <property type="entry name" value="adh_short"/>
    <property type="match status" value="1"/>
</dbReference>
<dbReference type="PANTHER" id="PTHR44656">
    <property type="entry name" value="DEHYDROGENASE/REDUCTASE SDR FAMILY MEMBER 12"/>
    <property type="match status" value="1"/>
</dbReference>
<gene>
    <name evidence="1" type="ORF">FGO68_gene7543</name>
</gene>
<dbReference type="Gene3D" id="3.40.50.720">
    <property type="entry name" value="NAD(P)-binding Rossmann-like Domain"/>
    <property type="match status" value="1"/>
</dbReference>
<evidence type="ECO:0000313" key="1">
    <source>
        <dbReference type="EMBL" id="TNV76604.1"/>
    </source>
</evidence>
<sequence>MGQSISNKILDPFGFGRTGYEQASPSFNPIPEDLKGLRVAITGANSGLGFAAASQLAKHGAKVLMLCRDKGRGEQAMKEIQGDVSLYLVDMSSYESIQQLEIPEVDVLVHNAGAMFDKREYIQWPQGPLEQTFALHVAGPFLLSKKVKTKETIWVASGGMYSQKLNTLHTHSPPDNPFDGMVAYARCKRAQVTLARRLGHYSMHPGWVDTPGLVTAMPKFYNRTKSILRTIDQGADTIVWLAATQPVQHGFYFERQVVTEYKMPFTKHKDEEEERLMEYMQKITE</sequence>
<dbReference type="InterPro" id="IPR052992">
    <property type="entry name" value="SDR_member_12"/>
</dbReference>
<evidence type="ECO:0000313" key="2">
    <source>
        <dbReference type="Proteomes" id="UP000785679"/>
    </source>
</evidence>
<proteinExistence type="predicted"/>
<dbReference type="PANTHER" id="PTHR44656:SF7">
    <property type="entry name" value="DEHYDROGENASE_REDUCTASE SDR FAMILY MEMBER 12"/>
    <property type="match status" value="1"/>
</dbReference>
<dbReference type="InterPro" id="IPR036291">
    <property type="entry name" value="NAD(P)-bd_dom_sf"/>
</dbReference>
<dbReference type="EMBL" id="RRYP01013267">
    <property type="protein sequence ID" value="TNV76604.1"/>
    <property type="molecule type" value="Genomic_DNA"/>
</dbReference>
<dbReference type="AlphaFoldDB" id="A0A8J8NKT0"/>
<dbReference type="Proteomes" id="UP000785679">
    <property type="component" value="Unassembled WGS sequence"/>
</dbReference>
<evidence type="ECO:0008006" key="3">
    <source>
        <dbReference type="Google" id="ProtNLM"/>
    </source>
</evidence>
<dbReference type="InterPro" id="IPR002347">
    <property type="entry name" value="SDR_fam"/>
</dbReference>
<name>A0A8J8NKT0_HALGN</name>
<dbReference type="SUPFAM" id="SSF51735">
    <property type="entry name" value="NAD(P)-binding Rossmann-fold domains"/>
    <property type="match status" value="1"/>
</dbReference>
<reference evidence="1" key="1">
    <citation type="submission" date="2019-06" db="EMBL/GenBank/DDBJ databases">
        <authorList>
            <person name="Zheng W."/>
        </authorList>
    </citation>
    <scope>NUCLEOTIDE SEQUENCE</scope>
    <source>
        <strain evidence="1">QDHG01</strain>
    </source>
</reference>
<keyword evidence="2" id="KW-1185">Reference proteome</keyword>
<accession>A0A8J8NKT0</accession>
<comment type="caution">
    <text evidence="1">The sequence shown here is derived from an EMBL/GenBank/DDBJ whole genome shotgun (WGS) entry which is preliminary data.</text>
</comment>
<dbReference type="PRINTS" id="PR00081">
    <property type="entry name" value="GDHRDH"/>
</dbReference>